<dbReference type="PANTHER" id="PTHR42988:SF2">
    <property type="entry name" value="CYCLIC NUCLEOTIDE PHOSPHODIESTERASE CBUA0032-RELATED"/>
    <property type="match status" value="1"/>
</dbReference>
<proteinExistence type="inferred from homology"/>
<protein>
    <submittedName>
        <fullName evidence="6">Metallophosphoesterase</fullName>
    </submittedName>
</protein>
<dbReference type="STRING" id="502025.Hoch_5676"/>
<dbReference type="Pfam" id="PF00149">
    <property type="entry name" value="Metallophos"/>
    <property type="match status" value="1"/>
</dbReference>
<dbReference type="OrthoDB" id="9794568at2"/>
<feature type="domain" description="Calcineurin-like phosphoesterase" evidence="5">
    <location>
        <begin position="5"/>
        <end position="238"/>
    </location>
</feature>
<organism evidence="6 7">
    <name type="scientific">Haliangium ochraceum (strain DSM 14365 / JCM 11303 / SMP-2)</name>
    <dbReference type="NCBI Taxonomy" id="502025"/>
    <lineage>
        <taxon>Bacteria</taxon>
        <taxon>Pseudomonadati</taxon>
        <taxon>Myxococcota</taxon>
        <taxon>Polyangia</taxon>
        <taxon>Haliangiales</taxon>
        <taxon>Kofleriaceae</taxon>
        <taxon>Haliangium</taxon>
    </lineage>
</organism>
<dbReference type="KEGG" id="hoh:Hoch_5676"/>
<dbReference type="Gene3D" id="3.60.21.10">
    <property type="match status" value="1"/>
</dbReference>
<dbReference type="eggNOG" id="COG1409">
    <property type="taxonomic scope" value="Bacteria"/>
</dbReference>
<dbReference type="InterPro" id="IPR029052">
    <property type="entry name" value="Metallo-depent_PP-like"/>
</dbReference>
<keyword evidence="3" id="KW-0408">Iron</keyword>
<dbReference type="InterPro" id="IPR050884">
    <property type="entry name" value="CNP_phosphodiesterase-III"/>
</dbReference>
<evidence type="ECO:0000259" key="5">
    <source>
        <dbReference type="Pfam" id="PF00149"/>
    </source>
</evidence>
<accession>D0LGC8</accession>
<dbReference type="GO" id="GO:0046872">
    <property type="term" value="F:metal ion binding"/>
    <property type="evidence" value="ECO:0007669"/>
    <property type="project" value="UniProtKB-KW"/>
</dbReference>
<evidence type="ECO:0000256" key="1">
    <source>
        <dbReference type="ARBA" id="ARBA00022723"/>
    </source>
</evidence>
<evidence type="ECO:0000313" key="7">
    <source>
        <dbReference type="Proteomes" id="UP000001880"/>
    </source>
</evidence>
<dbReference type="GO" id="GO:0016787">
    <property type="term" value="F:hydrolase activity"/>
    <property type="evidence" value="ECO:0007669"/>
    <property type="project" value="UniProtKB-KW"/>
</dbReference>
<name>D0LGC8_HALO1</name>
<dbReference type="AlphaFoldDB" id="D0LGC8"/>
<dbReference type="HOGENOM" id="CLU_052611_0_0_7"/>
<keyword evidence="7" id="KW-1185">Reference proteome</keyword>
<evidence type="ECO:0000256" key="2">
    <source>
        <dbReference type="ARBA" id="ARBA00022801"/>
    </source>
</evidence>
<evidence type="ECO:0000313" key="6">
    <source>
        <dbReference type="EMBL" id="ACY18153.1"/>
    </source>
</evidence>
<dbReference type="InterPro" id="IPR004843">
    <property type="entry name" value="Calcineurin-like_PHP"/>
</dbReference>
<comment type="similarity">
    <text evidence="4">Belongs to the cyclic nucleotide phosphodiesterase class-III family.</text>
</comment>
<keyword evidence="2" id="KW-0378">Hydrolase</keyword>
<dbReference type="SUPFAM" id="SSF56300">
    <property type="entry name" value="Metallo-dependent phosphatases"/>
    <property type="match status" value="1"/>
</dbReference>
<dbReference type="Proteomes" id="UP000001880">
    <property type="component" value="Chromosome"/>
</dbReference>
<keyword evidence="1" id="KW-0479">Metal-binding</keyword>
<evidence type="ECO:0000256" key="3">
    <source>
        <dbReference type="ARBA" id="ARBA00023004"/>
    </source>
</evidence>
<sequence length="326" mass="36327">MTDPMRVAHLSDLHLLSLTGVRLLEFINKRWIGGLNLLAKRSRHHHTHVFEAMVEDINAQGIDHVVCSGDVTNLGLKSEFRFARSCFDGLALGPENVTVIPGNHDVYVSEARGHFDHFFADYHRTDTPWRVTGSEAPAGTAWPTVRVRGPVAVVGVSSCVPTPWFTAYGRVDHRQLERLRAVLSSPELADKLRVVAIHHPPAGRYARHQTRGLRGWRKFAKLLAETGAELVLHGHEHRDLRHELPGPGGAYIPVLGIQSGSYHGLRAERTARYRIFDVSRDGVEPNGRPRLVGYHLRMWDPEAGRFVEDTFSRALPGPSTQATASV</sequence>
<reference evidence="6 7" key="1">
    <citation type="journal article" date="2010" name="Stand. Genomic Sci.">
        <title>Complete genome sequence of Haliangium ochraceum type strain (SMP-2).</title>
        <authorList>
            <consortium name="US DOE Joint Genome Institute (JGI-PGF)"/>
            <person name="Ivanova N."/>
            <person name="Daum C."/>
            <person name="Lang E."/>
            <person name="Abt B."/>
            <person name="Kopitz M."/>
            <person name="Saunders E."/>
            <person name="Lapidus A."/>
            <person name="Lucas S."/>
            <person name="Glavina Del Rio T."/>
            <person name="Nolan M."/>
            <person name="Tice H."/>
            <person name="Copeland A."/>
            <person name="Cheng J.F."/>
            <person name="Chen F."/>
            <person name="Bruce D."/>
            <person name="Goodwin L."/>
            <person name="Pitluck S."/>
            <person name="Mavromatis K."/>
            <person name="Pati A."/>
            <person name="Mikhailova N."/>
            <person name="Chen A."/>
            <person name="Palaniappan K."/>
            <person name="Land M."/>
            <person name="Hauser L."/>
            <person name="Chang Y.J."/>
            <person name="Jeffries C.D."/>
            <person name="Detter J.C."/>
            <person name="Brettin T."/>
            <person name="Rohde M."/>
            <person name="Goker M."/>
            <person name="Bristow J."/>
            <person name="Markowitz V."/>
            <person name="Eisen J.A."/>
            <person name="Hugenholtz P."/>
            <person name="Kyrpides N.C."/>
            <person name="Klenk H.P."/>
        </authorList>
    </citation>
    <scope>NUCLEOTIDE SEQUENCE [LARGE SCALE GENOMIC DNA]</scope>
    <source>
        <strain evidence="7">DSM 14365 / CIP 107738 / JCM 11303 / AJ 13395 / SMP-2</strain>
    </source>
</reference>
<evidence type="ECO:0000256" key="4">
    <source>
        <dbReference type="ARBA" id="ARBA00025742"/>
    </source>
</evidence>
<dbReference type="PANTHER" id="PTHR42988">
    <property type="entry name" value="PHOSPHOHYDROLASE"/>
    <property type="match status" value="1"/>
</dbReference>
<gene>
    <name evidence="6" type="ordered locus">Hoch_5676</name>
</gene>
<dbReference type="RefSeq" id="WP_012830745.1">
    <property type="nucleotide sequence ID" value="NC_013440.1"/>
</dbReference>
<dbReference type="EMBL" id="CP001804">
    <property type="protein sequence ID" value="ACY18153.1"/>
    <property type="molecule type" value="Genomic_DNA"/>
</dbReference>